<feature type="domain" description="Enoyl reductase (ER)" evidence="1">
    <location>
        <begin position="10"/>
        <end position="310"/>
    </location>
</feature>
<dbReference type="InterPro" id="IPR036291">
    <property type="entry name" value="NAD(P)-bd_dom_sf"/>
</dbReference>
<dbReference type="PANTHER" id="PTHR44013">
    <property type="entry name" value="ZINC-TYPE ALCOHOL DEHYDROGENASE-LIKE PROTEIN C16A3.02C"/>
    <property type="match status" value="1"/>
</dbReference>
<sequence>MRAAQYDRYGGPEVLSVGTVPRPSPGPGQVLVRVHASSVNPVETKIRSGAMRLMTGRRFPKRTGFDFAGEVVELGSKVSDVTVGEHVWGMLSDFSGRTGAAGEYLLAKPQSISTAPSGTDLVAAAALPSVGVTALRALRDSLRLRPGQRLLVVGASGGVGSTAVQLAHAWGAHVTTIAGAANAPFCRELGADVTLDYATTPPNSLKGKFDAVLDCHGSSVRDYRRALRPGGRIASPSAGAITFALLSTVLPGPRVRLLMASSRRADLKTLADHVDGKDLRPVIERVYPLDEIQDAHRATETGHARGKRVIRLV</sequence>
<dbReference type="InterPro" id="IPR052733">
    <property type="entry name" value="Chloroplast_QOR"/>
</dbReference>
<evidence type="ECO:0000313" key="2">
    <source>
        <dbReference type="EMBL" id="QYX83196.1"/>
    </source>
</evidence>
<dbReference type="InterPro" id="IPR013154">
    <property type="entry name" value="ADH-like_N"/>
</dbReference>
<name>A0ABX8Y712_9ACTN</name>
<evidence type="ECO:0000259" key="1">
    <source>
        <dbReference type="SMART" id="SM00829"/>
    </source>
</evidence>
<reference evidence="2 3" key="1">
    <citation type="submission" date="2021-08" db="EMBL/GenBank/DDBJ databases">
        <authorList>
            <person name="Ping M."/>
        </authorList>
    </citation>
    <scope>NUCLEOTIDE SEQUENCE [LARGE SCALE GENOMIC DNA]</scope>
    <source>
        <strain evidence="2 3">MG28</strain>
    </source>
</reference>
<keyword evidence="3" id="KW-1185">Reference proteome</keyword>
<dbReference type="Gene3D" id="3.40.50.720">
    <property type="entry name" value="NAD(P)-binding Rossmann-like Domain"/>
    <property type="match status" value="1"/>
</dbReference>
<dbReference type="Pfam" id="PF08240">
    <property type="entry name" value="ADH_N"/>
    <property type="match status" value="1"/>
</dbReference>
<protein>
    <submittedName>
        <fullName evidence="2">NAD(P)-dependent alcohol dehydrogenase</fullName>
    </submittedName>
</protein>
<dbReference type="EMBL" id="CP080647">
    <property type="protein sequence ID" value="QYX83196.1"/>
    <property type="molecule type" value="Genomic_DNA"/>
</dbReference>
<dbReference type="PANTHER" id="PTHR44013:SF1">
    <property type="entry name" value="ZINC-TYPE ALCOHOL DEHYDROGENASE-LIKE PROTEIN C16A3.02C"/>
    <property type="match status" value="1"/>
</dbReference>
<dbReference type="SUPFAM" id="SSF51735">
    <property type="entry name" value="NAD(P)-binding Rossmann-fold domains"/>
    <property type="match status" value="1"/>
</dbReference>
<dbReference type="CDD" id="cd08267">
    <property type="entry name" value="MDR1"/>
    <property type="match status" value="1"/>
</dbReference>
<dbReference type="Pfam" id="PF13602">
    <property type="entry name" value="ADH_zinc_N_2"/>
    <property type="match status" value="1"/>
</dbReference>
<dbReference type="Gene3D" id="3.90.180.10">
    <property type="entry name" value="Medium-chain alcohol dehydrogenases, catalytic domain"/>
    <property type="match status" value="1"/>
</dbReference>
<dbReference type="Proteomes" id="UP000827138">
    <property type="component" value="Chromosome"/>
</dbReference>
<organism evidence="2 3">
    <name type="scientific">Streptomyces akebiae</name>
    <dbReference type="NCBI Taxonomy" id="2865673"/>
    <lineage>
        <taxon>Bacteria</taxon>
        <taxon>Bacillati</taxon>
        <taxon>Actinomycetota</taxon>
        <taxon>Actinomycetes</taxon>
        <taxon>Kitasatosporales</taxon>
        <taxon>Streptomycetaceae</taxon>
        <taxon>Streptomyces</taxon>
    </lineage>
</organism>
<dbReference type="SMART" id="SM00829">
    <property type="entry name" value="PKS_ER"/>
    <property type="match status" value="1"/>
</dbReference>
<gene>
    <name evidence="2" type="ORF">K1J60_25410</name>
</gene>
<dbReference type="InterPro" id="IPR011032">
    <property type="entry name" value="GroES-like_sf"/>
</dbReference>
<dbReference type="InterPro" id="IPR020843">
    <property type="entry name" value="ER"/>
</dbReference>
<proteinExistence type="predicted"/>
<accession>A0ABX8Y712</accession>
<evidence type="ECO:0000313" key="3">
    <source>
        <dbReference type="Proteomes" id="UP000827138"/>
    </source>
</evidence>
<dbReference type="SUPFAM" id="SSF50129">
    <property type="entry name" value="GroES-like"/>
    <property type="match status" value="1"/>
</dbReference>